<dbReference type="GO" id="GO:0003724">
    <property type="term" value="F:RNA helicase activity"/>
    <property type="evidence" value="ECO:0007669"/>
    <property type="project" value="TreeGrafter"/>
</dbReference>
<dbReference type="Proteomes" id="UP001140949">
    <property type="component" value="Unassembled WGS sequence"/>
</dbReference>
<dbReference type="InterPro" id="IPR027417">
    <property type="entry name" value="P-loop_NTPase"/>
</dbReference>
<dbReference type="SUPFAM" id="SSF52540">
    <property type="entry name" value="P-loop containing nucleoside triphosphate hydrolases"/>
    <property type="match status" value="1"/>
</dbReference>
<proteinExistence type="inferred from homology"/>
<evidence type="ECO:0000256" key="3">
    <source>
        <dbReference type="ARBA" id="ARBA00022801"/>
    </source>
</evidence>
<protein>
    <submittedName>
        <fullName evidence="10">DEAD-box ATP-dependent RNA helicase 53-like</fullName>
    </submittedName>
</protein>
<feature type="compositionally biased region" description="Low complexity" evidence="6">
    <location>
        <begin position="517"/>
        <end position="527"/>
    </location>
</feature>
<feature type="compositionally biased region" description="Polar residues" evidence="6">
    <location>
        <begin position="470"/>
        <end position="516"/>
    </location>
</feature>
<dbReference type="EMBL" id="JANAVB010037419">
    <property type="protein sequence ID" value="KAJ6802054.1"/>
    <property type="molecule type" value="Genomic_DNA"/>
</dbReference>
<sequence length="647" mass="71430">MATAPVFFSLSTPHFFHHQKNPKLSTLSVCRPRLIFSVRAALSTRVAKEPPPLAAAPAACAEELIDISKLGISEQIVSALSRRGITELFPIQRAVLEPAMEGRDMIGRAVTGSGKTLAFGIPILDKIIRHQTQHGRKGIPSALVLAPTRELARQVQQEFKVSAPKLSSTCLYGGIPIGRQVQTLGFGVDIVVGTPGRIIDLVERRSLDLSEVKFVVLDEADQMLAVGFQEDVENILSYLPARKQCMLFSATMPSWVRNISRKFLQDPLVVDLISDTDKKLAEGISFYSVATSSSNKQNLLPTLISRYAQGGKCIIFTKTKIDAESLSRSMGSIIGSKALHGNMQQLQRDRTLAAFRDGRFDVLVATDVAARGLDITNVDLVIHFEMPNSTEFFVHRSGRTGRAGKKGIVILMFTERQRRDARSIEQDLGFKFEELQGITGSSVGTRIEVEGSLFDSRNESVYSKPRYPTFDSQYGSNGRSEGLNTSRYSEGKNFSSATASRSRGSNTSRYSEGRNFSSGAASRSRGSNTSRYSEGRNFSSGAASRSQGWNSSRYSEGRNSSGAASRPSHEPNFFTQPRRTQLPTYDDYNNGHHSSSQSYPRLGAKKGSNFSDKPYANDKNSQRKMKQRYHSESNDCDFDDLLDLFKD</sequence>
<dbReference type="InterPro" id="IPR001650">
    <property type="entry name" value="Helicase_C-like"/>
</dbReference>
<dbReference type="PROSITE" id="PS51192">
    <property type="entry name" value="HELICASE_ATP_BIND_1"/>
    <property type="match status" value="1"/>
</dbReference>
<dbReference type="InterPro" id="IPR044742">
    <property type="entry name" value="DEAD/DEAH_RhlB"/>
</dbReference>
<feature type="region of interest" description="Disordered" evidence="6">
    <location>
        <begin position="465"/>
        <end position="638"/>
    </location>
</feature>
<evidence type="ECO:0000256" key="5">
    <source>
        <dbReference type="ARBA" id="ARBA00022840"/>
    </source>
</evidence>
<dbReference type="Gene3D" id="3.40.50.300">
    <property type="entry name" value="P-loop containing nucleotide triphosphate hydrolases"/>
    <property type="match status" value="2"/>
</dbReference>
<evidence type="ECO:0000313" key="10">
    <source>
        <dbReference type="EMBL" id="KAJ6849205.1"/>
    </source>
</evidence>
<keyword evidence="11" id="KW-1185">Reference proteome</keyword>
<dbReference type="AlphaFoldDB" id="A0AAX6I9V8"/>
<dbReference type="InterPro" id="IPR050079">
    <property type="entry name" value="DEAD_box_RNA_helicase"/>
</dbReference>
<evidence type="ECO:0000313" key="11">
    <source>
        <dbReference type="Proteomes" id="UP001140949"/>
    </source>
</evidence>
<comment type="caution">
    <text evidence="10">The sequence shown here is derived from an EMBL/GenBank/DDBJ whole genome shotgun (WGS) entry which is preliminary data.</text>
</comment>
<dbReference type="GO" id="GO:0016787">
    <property type="term" value="F:hydrolase activity"/>
    <property type="evidence" value="ECO:0007669"/>
    <property type="project" value="UniProtKB-KW"/>
</dbReference>
<name>A0AAX6I9V8_IRIPA</name>
<keyword evidence="5" id="KW-0067">ATP-binding</keyword>
<dbReference type="SMART" id="SM00490">
    <property type="entry name" value="HELICc"/>
    <property type="match status" value="1"/>
</dbReference>
<feature type="compositionally biased region" description="Polar residues" evidence="6">
    <location>
        <begin position="528"/>
        <end position="563"/>
    </location>
</feature>
<dbReference type="CDD" id="cd18787">
    <property type="entry name" value="SF2_C_DEAD"/>
    <property type="match status" value="1"/>
</dbReference>
<reference evidence="10" key="1">
    <citation type="journal article" date="2023" name="GigaByte">
        <title>Genome assembly of the bearded iris, Iris pallida Lam.</title>
        <authorList>
            <person name="Bruccoleri R.E."/>
            <person name="Oakeley E.J."/>
            <person name="Faust A.M.E."/>
            <person name="Altorfer M."/>
            <person name="Dessus-Babus S."/>
            <person name="Burckhardt D."/>
            <person name="Oertli M."/>
            <person name="Naumann U."/>
            <person name="Petersen F."/>
            <person name="Wong J."/>
        </authorList>
    </citation>
    <scope>NUCLEOTIDE SEQUENCE</scope>
    <source>
        <strain evidence="10">GSM-AAB239-AS_SAM_17_03QT</strain>
    </source>
</reference>
<dbReference type="InterPro" id="IPR011545">
    <property type="entry name" value="DEAD/DEAH_box_helicase_dom"/>
</dbReference>
<gene>
    <name evidence="9" type="ORF">M6B38_195015</name>
    <name evidence="10" type="ORF">M6B38_269370</name>
</gene>
<feature type="domain" description="Helicase C-terminal" evidence="8">
    <location>
        <begin position="299"/>
        <end position="443"/>
    </location>
</feature>
<feature type="compositionally biased region" description="Polar residues" evidence="6">
    <location>
        <begin position="573"/>
        <end position="583"/>
    </location>
</feature>
<dbReference type="GO" id="GO:0005829">
    <property type="term" value="C:cytosol"/>
    <property type="evidence" value="ECO:0007669"/>
    <property type="project" value="TreeGrafter"/>
</dbReference>
<keyword evidence="2" id="KW-0547">Nucleotide-binding</keyword>
<evidence type="ECO:0000256" key="4">
    <source>
        <dbReference type="ARBA" id="ARBA00022806"/>
    </source>
</evidence>
<dbReference type="PANTHER" id="PTHR47959:SF23">
    <property type="entry name" value="HELICASE ATP-BINDING DOMAIN-CONTAINING PROTEIN"/>
    <property type="match status" value="1"/>
</dbReference>
<keyword evidence="3" id="KW-0378">Hydrolase</keyword>
<accession>A0AAX6I9V8</accession>
<dbReference type="GO" id="GO:0005524">
    <property type="term" value="F:ATP binding"/>
    <property type="evidence" value="ECO:0007669"/>
    <property type="project" value="UniProtKB-KW"/>
</dbReference>
<dbReference type="CDD" id="cd00268">
    <property type="entry name" value="DEADc"/>
    <property type="match status" value="1"/>
</dbReference>
<organism evidence="10 11">
    <name type="scientific">Iris pallida</name>
    <name type="common">Sweet iris</name>
    <dbReference type="NCBI Taxonomy" id="29817"/>
    <lineage>
        <taxon>Eukaryota</taxon>
        <taxon>Viridiplantae</taxon>
        <taxon>Streptophyta</taxon>
        <taxon>Embryophyta</taxon>
        <taxon>Tracheophyta</taxon>
        <taxon>Spermatophyta</taxon>
        <taxon>Magnoliopsida</taxon>
        <taxon>Liliopsida</taxon>
        <taxon>Asparagales</taxon>
        <taxon>Iridaceae</taxon>
        <taxon>Iridoideae</taxon>
        <taxon>Irideae</taxon>
        <taxon>Iris</taxon>
    </lineage>
</organism>
<keyword evidence="4 10" id="KW-0347">Helicase</keyword>
<reference evidence="10" key="2">
    <citation type="submission" date="2023-04" db="EMBL/GenBank/DDBJ databases">
        <authorList>
            <person name="Bruccoleri R.E."/>
            <person name="Oakeley E.J."/>
            <person name="Faust A.-M."/>
            <person name="Dessus-Babus S."/>
            <person name="Altorfer M."/>
            <person name="Burckhardt D."/>
            <person name="Oertli M."/>
            <person name="Naumann U."/>
            <person name="Petersen F."/>
            <person name="Wong J."/>
        </authorList>
    </citation>
    <scope>NUCLEOTIDE SEQUENCE</scope>
    <source>
        <strain evidence="10">GSM-AAB239-AS_SAM_17_03QT</strain>
        <tissue evidence="10">Leaf</tissue>
    </source>
</reference>
<evidence type="ECO:0000259" key="7">
    <source>
        <dbReference type="PROSITE" id="PS51192"/>
    </source>
</evidence>
<dbReference type="Pfam" id="PF00271">
    <property type="entry name" value="Helicase_C"/>
    <property type="match status" value="1"/>
</dbReference>
<comment type="similarity">
    <text evidence="1">Belongs to the DEAD box helicase family. DDX21/DDX50 subfamily.</text>
</comment>
<evidence type="ECO:0000256" key="6">
    <source>
        <dbReference type="SAM" id="MobiDB-lite"/>
    </source>
</evidence>
<evidence type="ECO:0000256" key="2">
    <source>
        <dbReference type="ARBA" id="ARBA00022741"/>
    </source>
</evidence>
<feature type="domain" description="Helicase ATP-binding" evidence="7">
    <location>
        <begin position="96"/>
        <end position="270"/>
    </location>
</feature>
<dbReference type="GO" id="GO:0003676">
    <property type="term" value="F:nucleic acid binding"/>
    <property type="evidence" value="ECO:0007669"/>
    <property type="project" value="InterPro"/>
</dbReference>
<evidence type="ECO:0000259" key="8">
    <source>
        <dbReference type="PROSITE" id="PS51194"/>
    </source>
</evidence>
<evidence type="ECO:0000313" key="9">
    <source>
        <dbReference type="EMBL" id="KAJ6802054.1"/>
    </source>
</evidence>
<dbReference type="InterPro" id="IPR014001">
    <property type="entry name" value="Helicase_ATP-bd"/>
</dbReference>
<dbReference type="PANTHER" id="PTHR47959">
    <property type="entry name" value="ATP-DEPENDENT RNA HELICASE RHLE-RELATED"/>
    <property type="match status" value="1"/>
</dbReference>
<dbReference type="EMBL" id="JANAVB010003600">
    <property type="protein sequence ID" value="KAJ6849205.1"/>
    <property type="molecule type" value="Genomic_DNA"/>
</dbReference>
<dbReference type="SMART" id="SM00487">
    <property type="entry name" value="DEXDc"/>
    <property type="match status" value="1"/>
</dbReference>
<evidence type="ECO:0000256" key="1">
    <source>
        <dbReference type="ARBA" id="ARBA00006517"/>
    </source>
</evidence>
<dbReference type="PROSITE" id="PS51194">
    <property type="entry name" value="HELICASE_CTER"/>
    <property type="match status" value="1"/>
</dbReference>
<dbReference type="Pfam" id="PF00270">
    <property type="entry name" value="DEAD"/>
    <property type="match status" value="1"/>
</dbReference>